<evidence type="ECO:0000313" key="3">
    <source>
        <dbReference type="Proteomes" id="UP001218188"/>
    </source>
</evidence>
<evidence type="ECO:0000313" key="2">
    <source>
        <dbReference type="EMBL" id="KAJ7037179.1"/>
    </source>
</evidence>
<feature type="compositionally biased region" description="Acidic residues" evidence="1">
    <location>
        <begin position="189"/>
        <end position="198"/>
    </location>
</feature>
<accession>A0AAD6X9L3</accession>
<name>A0AAD6X9L3_9AGAR</name>
<protein>
    <submittedName>
        <fullName evidence="2">Uncharacterized protein</fullName>
    </submittedName>
</protein>
<keyword evidence="3" id="KW-1185">Reference proteome</keyword>
<feature type="region of interest" description="Disordered" evidence="1">
    <location>
        <begin position="170"/>
        <end position="209"/>
    </location>
</feature>
<reference evidence="2" key="1">
    <citation type="submission" date="2023-03" db="EMBL/GenBank/DDBJ databases">
        <title>Massive genome expansion in bonnet fungi (Mycena s.s.) driven by repeated elements and novel gene families across ecological guilds.</title>
        <authorList>
            <consortium name="Lawrence Berkeley National Laboratory"/>
            <person name="Harder C.B."/>
            <person name="Miyauchi S."/>
            <person name="Viragh M."/>
            <person name="Kuo A."/>
            <person name="Thoen E."/>
            <person name="Andreopoulos B."/>
            <person name="Lu D."/>
            <person name="Skrede I."/>
            <person name="Drula E."/>
            <person name="Henrissat B."/>
            <person name="Morin E."/>
            <person name="Kohler A."/>
            <person name="Barry K."/>
            <person name="LaButti K."/>
            <person name="Morin E."/>
            <person name="Salamov A."/>
            <person name="Lipzen A."/>
            <person name="Mereny Z."/>
            <person name="Hegedus B."/>
            <person name="Baldrian P."/>
            <person name="Stursova M."/>
            <person name="Weitz H."/>
            <person name="Taylor A."/>
            <person name="Grigoriev I.V."/>
            <person name="Nagy L.G."/>
            <person name="Martin F."/>
            <person name="Kauserud H."/>
        </authorList>
    </citation>
    <scope>NUCLEOTIDE SEQUENCE</scope>
    <source>
        <strain evidence="2">CBHHK200</strain>
    </source>
</reference>
<gene>
    <name evidence="2" type="ORF">C8F04DRAFT_1257407</name>
</gene>
<evidence type="ECO:0000256" key="1">
    <source>
        <dbReference type="SAM" id="MobiDB-lite"/>
    </source>
</evidence>
<dbReference type="AlphaFoldDB" id="A0AAD6X9L3"/>
<proteinExistence type="predicted"/>
<comment type="caution">
    <text evidence="2">The sequence shown here is derived from an EMBL/GenBank/DDBJ whole genome shotgun (WGS) entry which is preliminary data.</text>
</comment>
<dbReference type="Proteomes" id="UP001218188">
    <property type="component" value="Unassembled WGS sequence"/>
</dbReference>
<sequence length="209" mass="24087">MDAQVLIIPHVAVLQAEEDRARKRISAMQVQPGVQVQHMALWLPSSINGRVPCDTELYDYEFRLREVQAHEALDDVRHQLLLRTHLYKYKDRFARGVKANSRSQMKIEGVEERTRRSAERYRAAWRALKALGRQLKQVDGRGVAASDAGGRKRDAAGSWLFQDPERKKLLMKKGSAARQKAQQAGAESEGQDVLDMEESRDWRRRRRGR</sequence>
<organism evidence="2 3">
    <name type="scientific">Mycena alexandri</name>
    <dbReference type="NCBI Taxonomy" id="1745969"/>
    <lineage>
        <taxon>Eukaryota</taxon>
        <taxon>Fungi</taxon>
        <taxon>Dikarya</taxon>
        <taxon>Basidiomycota</taxon>
        <taxon>Agaricomycotina</taxon>
        <taxon>Agaricomycetes</taxon>
        <taxon>Agaricomycetidae</taxon>
        <taxon>Agaricales</taxon>
        <taxon>Marasmiineae</taxon>
        <taxon>Mycenaceae</taxon>
        <taxon>Mycena</taxon>
    </lineage>
</organism>
<dbReference type="EMBL" id="JARJCM010000039">
    <property type="protein sequence ID" value="KAJ7037179.1"/>
    <property type="molecule type" value="Genomic_DNA"/>
</dbReference>